<sequence>MYVCVRYIIVFSHVNPELSGRHGQRRKTSRPKINRGQIDGGDHSPLAPSSTIHSVIVESPDTEQQLSETVREQAHIHPSVLPTYASTEDIEEDVNYWKSAVICCVLGANPPYDVLARYVNRIWKDYAIDKILLIKRGLYLVRFTSLQDAMTVAQRGIYHFDHKPFIVKAWNPELEINVDPIASLPMWIQLPELDIKYWGLQSLS</sequence>
<gene>
    <name evidence="3" type="ORF">Cgig2_000359</name>
</gene>
<keyword evidence="4" id="KW-1185">Reference proteome</keyword>
<evidence type="ECO:0000313" key="3">
    <source>
        <dbReference type="EMBL" id="KAJ8436063.1"/>
    </source>
</evidence>
<organism evidence="3 4">
    <name type="scientific">Carnegiea gigantea</name>
    <dbReference type="NCBI Taxonomy" id="171969"/>
    <lineage>
        <taxon>Eukaryota</taxon>
        <taxon>Viridiplantae</taxon>
        <taxon>Streptophyta</taxon>
        <taxon>Embryophyta</taxon>
        <taxon>Tracheophyta</taxon>
        <taxon>Spermatophyta</taxon>
        <taxon>Magnoliopsida</taxon>
        <taxon>eudicotyledons</taxon>
        <taxon>Gunneridae</taxon>
        <taxon>Pentapetalae</taxon>
        <taxon>Caryophyllales</taxon>
        <taxon>Cactineae</taxon>
        <taxon>Cactaceae</taxon>
        <taxon>Cactoideae</taxon>
        <taxon>Echinocereeae</taxon>
        <taxon>Carnegiea</taxon>
    </lineage>
</organism>
<feature type="domain" description="DUF4283" evidence="2">
    <location>
        <begin position="96"/>
        <end position="175"/>
    </location>
</feature>
<evidence type="ECO:0000259" key="2">
    <source>
        <dbReference type="Pfam" id="PF14111"/>
    </source>
</evidence>
<dbReference type="PANTHER" id="PTHR33233">
    <property type="entry name" value="ENDONUCLEASE/EXONUCLEASE/PHOSPHATASE"/>
    <property type="match status" value="1"/>
</dbReference>
<evidence type="ECO:0000256" key="1">
    <source>
        <dbReference type="SAM" id="MobiDB-lite"/>
    </source>
</evidence>
<proteinExistence type="predicted"/>
<name>A0A9Q1QBG6_9CARY</name>
<feature type="region of interest" description="Disordered" evidence="1">
    <location>
        <begin position="18"/>
        <end position="47"/>
    </location>
</feature>
<comment type="caution">
    <text evidence="3">The sequence shown here is derived from an EMBL/GenBank/DDBJ whole genome shotgun (WGS) entry which is preliminary data.</text>
</comment>
<dbReference type="Pfam" id="PF14111">
    <property type="entry name" value="DUF4283"/>
    <property type="match status" value="1"/>
</dbReference>
<dbReference type="InterPro" id="IPR025558">
    <property type="entry name" value="DUF4283"/>
</dbReference>
<reference evidence="3" key="1">
    <citation type="submission" date="2022-04" db="EMBL/GenBank/DDBJ databases">
        <title>Carnegiea gigantea Genome sequencing and assembly v2.</title>
        <authorList>
            <person name="Copetti D."/>
            <person name="Sanderson M.J."/>
            <person name="Burquez A."/>
            <person name="Wojciechowski M.F."/>
        </authorList>
    </citation>
    <scope>NUCLEOTIDE SEQUENCE</scope>
    <source>
        <strain evidence="3">SGP5-SGP5p</strain>
        <tissue evidence="3">Aerial part</tissue>
    </source>
</reference>
<evidence type="ECO:0000313" key="4">
    <source>
        <dbReference type="Proteomes" id="UP001153076"/>
    </source>
</evidence>
<dbReference type="OrthoDB" id="851886at2759"/>
<dbReference type="EMBL" id="JAKOGI010000368">
    <property type="protein sequence ID" value="KAJ8436063.1"/>
    <property type="molecule type" value="Genomic_DNA"/>
</dbReference>
<accession>A0A9Q1QBG6</accession>
<dbReference type="Proteomes" id="UP001153076">
    <property type="component" value="Unassembled WGS sequence"/>
</dbReference>
<protein>
    <recommendedName>
        <fullName evidence="2">DUF4283 domain-containing protein</fullName>
    </recommendedName>
</protein>
<dbReference type="AlphaFoldDB" id="A0A9Q1QBG6"/>
<feature type="compositionally biased region" description="Basic residues" evidence="1">
    <location>
        <begin position="22"/>
        <end position="33"/>
    </location>
</feature>
<dbReference type="PANTHER" id="PTHR33233:SF17">
    <property type="entry name" value="DUF4283 DOMAIN-CONTAINING PROTEIN"/>
    <property type="match status" value="1"/>
</dbReference>